<keyword evidence="2 5" id="KW-0032">Aminotransferase</keyword>
<dbReference type="CDD" id="cd00609">
    <property type="entry name" value="AAT_like"/>
    <property type="match status" value="1"/>
</dbReference>
<evidence type="ECO:0000256" key="1">
    <source>
        <dbReference type="ARBA" id="ARBA00001933"/>
    </source>
</evidence>
<accession>A0A928Z6S1</accession>
<dbReference type="GO" id="GO:0030170">
    <property type="term" value="F:pyridoxal phosphate binding"/>
    <property type="evidence" value="ECO:0007669"/>
    <property type="project" value="InterPro"/>
</dbReference>
<comment type="cofactor">
    <cofactor evidence="1">
        <name>pyridoxal 5'-phosphate</name>
        <dbReference type="ChEBI" id="CHEBI:597326"/>
    </cofactor>
</comment>
<dbReference type="EMBL" id="JADEXQ010000135">
    <property type="protein sequence ID" value="MBE9032928.1"/>
    <property type="molecule type" value="Genomic_DNA"/>
</dbReference>
<dbReference type="NCBIfam" id="NF004611">
    <property type="entry name" value="PRK05942.1"/>
    <property type="match status" value="1"/>
</dbReference>
<evidence type="ECO:0000259" key="4">
    <source>
        <dbReference type="Pfam" id="PF00155"/>
    </source>
</evidence>
<gene>
    <name evidence="5" type="ORF">IQ266_24640</name>
</gene>
<reference evidence="5" key="1">
    <citation type="submission" date="2020-10" db="EMBL/GenBank/DDBJ databases">
        <authorList>
            <person name="Castelo-Branco R."/>
            <person name="Eusebio N."/>
            <person name="Adriana R."/>
            <person name="Vieira A."/>
            <person name="Brugerolle De Fraissinette N."/>
            <person name="Rezende De Castro R."/>
            <person name="Schneider M.P."/>
            <person name="Vasconcelos V."/>
            <person name="Leao P.N."/>
        </authorList>
    </citation>
    <scope>NUCLEOTIDE SEQUENCE</scope>
    <source>
        <strain evidence="5">LEGE 11480</strain>
    </source>
</reference>
<evidence type="ECO:0000256" key="3">
    <source>
        <dbReference type="ARBA" id="ARBA00022679"/>
    </source>
</evidence>
<dbReference type="Gene3D" id="3.90.1150.10">
    <property type="entry name" value="Aspartate Aminotransferase, domain 1"/>
    <property type="match status" value="1"/>
</dbReference>
<dbReference type="InterPro" id="IPR050881">
    <property type="entry name" value="LL-DAP_aminotransferase"/>
</dbReference>
<organism evidence="5 6">
    <name type="scientific">Romeriopsis navalis LEGE 11480</name>
    <dbReference type="NCBI Taxonomy" id="2777977"/>
    <lineage>
        <taxon>Bacteria</taxon>
        <taxon>Bacillati</taxon>
        <taxon>Cyanobacteriota</taxon>
        <taxon>Cyanophyceae</taxon>
        <taxon>Leptolyngbyales</taxon>
        <taxon>Leptolyngbyaceae</taxon>
        <taxon>Romeriopsis</taxon>
        <taxon>Romeriopsis navalis</taxon>
    </lineage>
</organism>
<dbReference type="GO" id="GO:0008483">
    <property type="term" value="F:transaminase activity"/>
    <property type="evidence" value="ECO:0007669"/>
    <property type="project" value="UniProtKB-KW"/>
</dbReference>
<dbReference type="RefSeq" id="WP_264327744.1">
    <property type="nucleotide sequence ID" value="NZ_JADEXQ010000135.1"/>
</dbReference>
<evidence type="ECO:0000313" key="5">
    <source>
        <dbReference type="EMBL" id="MBE9032928.1"/>
    </source>
</evidence>
<comment type="caution">
    <text evidence="5">The sequence shown here is derived from an EMBL/GenBank/DDBJ whole genome shotgun (WGS) entry which is preliminary data.</text>
</comment>
<dbReference type="InterPro" id="IPR015421">
    <property type="entry name" value="PyrdxlP-dep_Trfase_major"/>
</dbReference>
<dbReference type="InterPro" id="IPR004839">
    <property type="entry name" value="Aminotransferase_I/II_large"/>
</dbReference>
<dbReference type="Proteomes" id="UP000625316">
    <property type="component" value="Unassembled WGS sequence"/>
</dbReference>
<evidence type="ECO:0000313" key="6">
    <source>
        <dbReference type="Proteomes" id="UP000625316"/>
    </source>
</evidence>
<keyword evidence="6" id="KW-1185">Reference proteome</keyword>
<dbReference type="InterPro" id="IPR015422">
    <property type="entry name" value="PyrdxlP-dep_Trfase_small"/>
</dbReference>
<name>A0A928Z6S1_9CYAN</name>
<protein>
    <submittedName>
        <fullName evidence="5">Aspartate aminotransferase</fullName>
    </submittedName>
</protein>
<dbReference type="InterPro" id="IPR015424">
    <property type="entry name" value="PyrdxlP-dep_Trfase"/>
</dbReference>
<evidence type="ECO:0000256" key="2">
    <source>
        <dbReference type="ARBA" id="ARBA00022576"/>
    </source>
</evidence>
<dbReference type="Gene3D" id="3.40.640.10">
    <property type="entry name" value="Type I PLP-dependent aspartate aminotransferase-like (Major domain)"/>
    <property type="match status" value="1"/>
</dbReference>
<proteinExistence type="predicted"/>
<dbReference type="PANTHER" id="PTHR42832:SF3">
    <property type="entry name" value="L-GLUTAMINE--4-(METHYLSULFANYL)-2-OXOBUTANOATE AMINOTRANSFERASE"/>
    <property type="match status" value="1"/>
</dbReference>
<dbReference type="AlphaFoldDB" id="A0A928Z6S1"/>
<feature type="domain" description="Aminotransferase class I/classII large" evidence="4">
    <location>
        <begin position="36"/>
        <end position="377"/>
    </location>
</feature>
<dbReference type="SUPFAM" id="SSF53383">
    <property type="entry name" value="PLP-dependent transferases"/>
    <property type="match status" value="1"/>
</dbReference>
<sequence length="400" mass="44153">MSLSWISTADRLKALPQYVFARLDELKSNARAQGVDLIDLGMGNPDGATPQPVVEAAKAAIQNQANHGYPPFEGTANFRKAITDWYYRRYSVPLDPDGEALPLLGSKEGLTHLALAYINPGDTILVPSPSYPPHFRGPLLAGADLYPLILQAANNWLIDFAAIPEDVAQRAKILYFNYPSNPTASTAPREFFEEAVAWAKKYEIMLVHDMAYAELAFDGYQPTSLLEIPGAKDIGVEFHTMSKTYNMAGWRIGFVVGNRHIIQGLRTLKTNMDYGLFSALQTAAETALNLPDSYLTEVQQLYIERRDFLIERFGQLGWTIPKTKATMYLWIPCPIGVSSTDFALGLMQKTGVVMTPGNAFGEGGEGYARISLIADLPRLGEALDRIAAAGVRYDHFDLSH</sequence>
<dbReference type="Pfam" id="PF00155">
    <property type="entry name" value="Aminotran_1_2"/>
    <property type="match status" value="1"/>
</dbReference>
<dbReference type="PANTHER" id="PTHR42832">
    <property type="entry name" value="AMINO ACID AMINOTRANSFERASE"/>
    <property type="match status" value="1"/>
</dbReference>
<keyword evidence="3" id="KW-0808">Transferase</keyword>